<comment type="subcellular location">
    <subcellularLocation>
        <location evidence="1">Cell membrane</location>
        <topology evidence="1">Multi-pass membrane protein</topology>
    </subcellularLocation>
</comment>
<feature type="domain" description="DAGKc" evidence="7">
    <location>
        <begin position="254"/>
        <end position="353"/>
    </location>
</feature>
<dbReference type="InterPro" id="IPR016064">
    <property type="entry name" value="NAD/diacylglycerol_kinase_sf"/>
</dbReference>
<keyword evidence="5" id="KW-1133">Transmembrane helix</keyword>
<dbReference type="EMBL" id="SUMC01000005">
    <property type="protein sequence ID" value="TKA12174.1"/>
    <property type="molecule type" value="Genomic_DNA"/>
</dbReference>
<dbReference type="SMART" id="SM00046">
    <property type="entry name" value="DAGKc"/>
    <property type="match status" value="1"/>
</dbReference>
<dbReference type="PANTHER" id="PTHR14969:SF62">
    <property type="entry name" value="DECAPRENYLPHOSPHORYL-5-PHOSPHORIBOSE PHOSPHATASE RV3807C-RELATED"/>
    <property type="match status" value="1"/>
</dbReference>
<evidence type="ECO:0000256" key="4">
    <source>
        <dbReference type="ARBA" id="ARBA00022801"/>
    </source>
</evidence>
<evidence type="ECO:0000256" key="2">
    <source>
        <dbReference type="ARBA" id="ARBA00022475"/>
    </source>
</evidence>
<dbReference type="GO" id="GO:0016301">
    <property type="term" value="F:kinase activity"/>
    <property type="evidence" value="ECO:0007669"/>
    <property type="project" value="InterPro"/>
</dbReference>
<dbReference type="InterPro" id="IPR000326">
    <property type="entry name" value="PAP2/HPO"/>
</dbReference>
<dbReference type="GO" id="GO:0016787">
    <property type="term" value="F:hydrolase activity"/>
    <property type="evidence" value="ECO:0007669"/>
    <property type="project" value="UniProtKB-KW"/>
</dbReference>
<sequence length="522" mass="54384">MKRRVGEWDSRVFQQVAARKWPLAEGVLPRLSRSADHGLLWFGVAAGIAAVGGHRGRRAALRGVGSLAVASAVVNTVGKRSVGRARPLLDGVPVIRRLARQPFTTSFPSGHSASAAAFATGVFLESRRWGTAVAPVAWSVAFSRIYTGVHYPGDVLAGAAIGAGAAIAVRALVPAGPPPGPARVPAPGAEAPRLPRGRGLFVVVNAASGQFVLPEPVRRLRSICRRTGGPPAADVSGTAERALALPAERLTAALPHAEVTVRAEGDGLGQLLEKAARRAAEQGGALGVYGGDGTVGVAAAAAMRHGVPLAVFPGGTFNHFALDLGVRTVADTARAVEAGGAVAVDVGRIRPEGAWAGPEEVPFLNTFSLGAYPELVRYRERWERRVGTWPAGVLAAVSVLRTAEPLRLEINGRRRSVWLVFAGNCSYRGLGLAPVRRHDLADGLLDVRIVDGGRFARTRLLAAAATGALTRSPVYSAASVRRLRISGLGAGTHLAYDGEVTPAPSSLTLEKAGRALTVYRPS</sequence>
<keyword evidence="9" id="KW-1185">Reference proteome</keyword>
<dbReference type="SMART" id="SM00014">
    <property type="entry name" value="acidPPc"/>
    <property type="match status" value="1"/>
</dbReference>
<dbReference type="InterPro" id="IPR001206">
    <property type="entry name" value="Diacylglycerol_kinase_cat_dom"/>
</dbReference>
<evidence type="ECO:0000256" key="6">
    <source>
        <dbReference type="ARBA" id="ARBA00023136"/>
    </source>
</evidence>
<dbReference type="OrthoDB" id="5242960at2"/>
<keyword evidence="2" id="KW-1003">Cell membrane</keyword>
<evidence type="ECO:0000256" key="5">
    <source>
        <dbReference type="ARBA" id="ARBA00022989"/>
    </source>
</evidence>
<dbReference type="AlphaFoldDB" id="A0A4U0SQ34"/>
<dbReference type="InterPro" id="IPR036938">
    <property type="entry name" value="PAP2/HPO_sf"/>
</dbReference>
<organism evidence="8 9">
    <name type="scientific">Actinacidiphila oryziradicis</name>
    <dbReference type="NCBI Taxonomy" id="2571141"/>
    <lineage>
        <taxon>Bacteria</taxon>
        <taxon>Bacillati</taxon>
        <taxon>Actinomycetota</taxon>
        <taxon>Actinomycetes</taxon>
        <taxon>Kitasatosporales</taxon>
        <taxon>Streptomycetaceae</taxon>
        <taxon>Actinacidiphila</taxon>
    </lineage>
</organism>
<dbReference type="Gene3D" id="3.40.50.10330">
    <property type="entry name" value="Probable inorganic polyphosphate/atp-NAD kinase, domain 1"/>
    <property type="match status" value="1"/>
</dbReference>
<dbReference type="Pfam" id="PF01569">
    <property type="entry name" value="PAP2"/>
    <property type="match status" value="1"/>
</dbReference>
<name>A0A4U0SQ34_9ACTN</name>
<reference evidence="8 9" key="1">
    <citation type="submission" date="2019-04" db="EMBL/GenBank/DDBJ databases">
        <title>Streptomyces oryziradicis sp. nov., a novel actinomycete isolated from rhizosphere soil of rice (Oryza sativa L.).</title>
        <authorList>
            <person name="Li C."/>
        </authorList>
    </citation>
    <scope>NUCLEOTIDE SEQUENCE [LARGE SCALE GENOMIC DNA]</scope>
    <source>
        <strain evidence="8 9">NEAU-C40</strain>
    </source>
</reference>
<proteinExistence type="predicted"/>
<evidence type="ECO:0000256" key="1">
    <source>
        <dbReference type="ARBA" id="ARBA00004651"/>
    </source>
</evidence>
<dbReference type="RefSeq" id="WP_136722707.1">
    <property type="nucleotide sequence ID" value="NZ_SUMC01000005.1"/>
</dbReference>
<dbReference type="InterPro" id="IPR045540">
    <property type="entry name" value="YegS/DAGK_C"/>
</dbReference>
<dbReference type="PANTHER" id="PTHR14969">
    <property type="entry name" value="SPHINGOSINE-1-PHOSPHATE PHOSPHOHYDROLASE"/>
    <property type="match status" value="1"/>
</dbReference>
<dbReference type="PROSITE" id="PS50146">
    <property type="entry name" value="DAGK"/>
    <property type="match status" value="1"/>
</dbReference>
<accession>A0A4U0SQ34</accession>
<gene>
    <name evidence="8" type="ORF">FCI23_07745</name>
</gene>
<keyword evidence="6" id="KW-0472">Membrane</keyword>
<evidence type="ECO:0000313" key="9">
    <source>
        <dbReference type="Proteomes" id="UP000305778"/>
    </source>
</evidence>
<dbReference type="Gene3D" id="1.20.144.10">
    <property type="entry name" value="Phosphatidic acid phosphatase type 2/haloperoxidase"/>
    <property type="match status" value="1"/>
</dbReference>
<dbReference type="SUPFAM" id="SSF48317">
    <property type="entry name" value="Acid phosphatase/Vanadium-dependent haloperoxidase"/>
    <property type="match status" value="1"/>
</dbReference>
<dbReference type="Pfam" id="PF19279">
    <property type="entry name" value="YegS_C"/>
    <property type="match status" value="1"/>
</dbReference>
<keyword evidence="4" id="KW-0378">Hydrolase</keyword>
<comment type="caution">
    <text evidence="8">The sequence shown here is derived from an EMBL/GenBank/DDBJ whole genome shotgun (WGS) entry which is preliminary data.</text>
</comment>
<evidence type="ECO:0000313" key="8">
    <source>
        <dbReference type="EMBL" id="TKA12174.1"/>
    </source>
</evidence>
<dbReference type="Gene3D" id="2.60.200.40">
    <property type="match status" value="1"/>
</dbReference>
<dbReference type="SUPFAM" id="SSF111331">
    <property type="entry name" value="NAD kinase/diacylglycerol kinase-like"/>
    <property type="match status" value="1"/>
</dbReference>
<dbReference type="Pfam" id="PF00781">
    <property type="entry name" value="DAGK_cat"/>
    <property type="match status" value="1"/>
</dbReference>
<dbReference type="Proteomes" id="UP000305778">
    <property type="component" value="Unassembled WGS sequence"/>
</dbReference>
<evidence type="ECO:0000259" key="7">
    <source>
        <dbReference type="PROSITE" id="PS50146"/>
    </source>
</evidence>
<evidence type="ECO:0000256" key="3">
    <source>
        <dbReference type="ARBA" id="ARBA00022692"/>
    </source>
</evidence>
<dbReference type="GO" id="GO:0005886">
    <property type="term" value="C:plasma membrane"/>
    <property type="evidence" value="ECO:0007669"/>
    <property type="project" value="UniProtKB-SubCell"/>
</dbReference>
<keyword evidence="3" id="KW-0812">Transmembrane</keyword>
<protein>
    <submittedName>
        <fullName evidence="8">Phosphatase PAP2 family protein</fullName>
    </submittedName>
</protein>
<dbReference type="InterPro" id="IPR017438">
    <property type="entry name" value="ATP-NAD_kinase_N"/>
</dbReference>